<reference evidence="4" key="1">
    <citation type="submission" date="2020-05" db="EMBL/GenBank/DDBJ databases">
        <authorList>
            <person name="Chiriac C."/>
            <person name="Salcher M."/>
            <person name="Ghai R."/>
            <person name="Kavagutti S V."/>
        </authorList>
    </citation>
    <scope>NUCLEOTIDE SEQUENCE</scope>
</reference>
<proteinExistence type="predicted"/>
<dbReference type="InterPro" id="IPR024344">
    <property type="entry name" value="MDMPI_metal-binding"/>
</dbReference>
<dbReference type="SUPFAM" id="SSF109854">
    <property type="entry name" value="DinB/YfiT-like putative metalloenzymes"/>
    <property type="match status" value="1"/>
</dbReference>
<feature type="domain" description="Mycothiol-dependent maleylpyruvate isomerase metal-binding" evidence="3">
    <location>
        <begin position="17"/>
        <end position="152"/>
    </location>
</feature>
<dbReference type="Pfam" id="PF11716">
    <property type="entry name" value="MDMPI_N"/>
    <property type="match status" value="1"/>
</dbReference>
<feature type="region of interest" description="Disordered" evidence="1">
    <location>
        <begin position="284"/>
        <end position="303"/>
    </location>
</feature>
<dbReference type="AlphaFoldDB" id="A0A6J6TNV4"/>
<name>A0A6J6TNV4_9ZZZZ</name>
<dbReference type="EMBL" id="CAEZYU010000075">
    <property type="protein sequence ID" value="CAB4749132.1"/>
    <property type="molecule type" value="Genomic_DNA"/>
</dbReference>
<feature type="domain" description="tRNA wybutosine-synthesis" evidence="2">
    <location>
        <begin position="229"/>
        <end position="263"/>
    </location>
</feature>
<dbReference type="InterPro" id="IPR013917">
    <property type="entry name" value="tRNA_wybutosine-synth"/>
</dbReference>
<protein>
    <submittedName>
        <fullName evidence="4">Unannotated protein</fullName>
    </submittedName>
</protein>
<evidence type="ECO:0000259" key="2">
    <source>
        <dbReference type="Pfam" id="PF08608"/>
    </source>
</evidence>
<accession>A0A6J6TNV4</accession>
<dbReference type="GO" id="GO:0046872">
    <property type="term" value="F:metal ion binding"/>
    <property type="evidence" value="ECO:0007669"/>
    <property type="project" value="InterPro"/>
</dbReference>
<sequence>MNLLTVADLSALLADLDAEGVALDNVLTSLPPESWSLPTPSDGWNIAYQVAHLAWTDQASFLAIVDEPAFVAEAEALKAEPKGFIDRTAAQKAGWPPEVLLELWRNGRRDLAQALAQVPAGQKLPWFGPPMSAASMATARLMETWAHGYDIADALGSTPAPTSRLRHVAHIGVRTRDFAFAANKLPPPTEEFRIELDTAGLDTAGLDTARLDTAGFGTAGLGTAGSQQWVWGPEDAAQSVTGPALDFCLLVTQRRHVEDLDLSAVGADAATWLTIAQTFAGPVGGGRTAGQFSQPQHDEDRNA</sequence>
<dbReference type="NCBIfam" id="TIGR03083">
    <property type="entry name" value="maleylpyruvate isomerase family mycothiol-dependent enzyme"/>
    <property type="match status" value="1"/>
</dbReference>
<dbReference type="InterPro" id="IPR017517">
    <property type="entry name" value="Maleyloyr_isom"/>
</dbReference>
<organism evidence="4">
    <name type="scientific">freshwater metagenome</name>
    <dbReference type="NCBI Taxonomy" id="449393"/>
    <lineage>
        <taxon>unclassified sequences</taxon>
        <taxon>metagenomes</taxon>
        <taxon>ecological metagenomes</taxon>
    </lineage>
</organism>
<gene>
    <name evidence="4" type="ORF">UFOPK2766_01542</name>
</gene>
<dbReference type="Gene3D" id="1.20.120.450">
    <property type="entry name" value="dinb family like domain"/>
    <property type="match status" value="1"/>
</dbReference>
<evidence type="ECO:0000256" key="1">
    <source>
        <dbReference type="SAM" id="MobiDB-lite"/>
    </source>
</evidence>
<dbReference type="Pfam" id="PF08608">
    <property type="entry name" value="Wyosine_form"/>
    <property type="match status" value="1"/>
</dbReference>
<evidence type="ECO:0000313" key="4">
    <source>
        <dbReference type="EMBL" id="CAB4749132.1"/>
    </source>
</evidence>
<dbReference type="InterPro" id="IPR034660">
    <property type="entry name" value="DinB/YfiT-like"/>
</dbReference>
<evidence type="ECO:0000259" key="3">
    <source>
        <dbReference type="Pfam" id="PF11716"/>
    </source>
</evidence>